<gene>
    <name evidence="7" type="ORF">SAMN05421644_11625</name>
</gene>
<dbReference type="Pfam" id="PF01343">
    <property type="entry name" value="Peptidase_S49"/>
    <property type="match status" value="1"/>
</dbReference>
<keyword evidence="4" id="KW-0720">Serine protease</keyword>
<keyword evidence="8" id="KW-1185">Reference proteome</keyword>
<dbReference type="Proteomes" id="UP000198672">
    <property type="component" value="Unassembled WGS sequence"/>
</dbReference>
<evidence type="ECO:0000313" key="7">
    <source>
        <dbReference type="EMBL" id="SDX85670.1"/>
    </source>
</evidence>
<feature type="transmembrane region" description="Helical" evidence="5">
    <location>
        <begin position="43"/>
        <end position="62"/>
    </location>
</feature>
<dbReference type="RefSeq" id="WP_091333303.1">
    <property type="nucleotide sequence ID" value="NZ_FNOW01000016.1"/>
</dbReference>
<dbReference type="InterPro" id="IPR047272">
    <property type="entry name" value="S49_SppA_C"/>
</dbReference>
<dbReference type="InterPro" id="IPR002142">
    <property type="entry name" value="Peptidase_S49"/>
</dbReference>
<keyword evidence="3" id="KW-0378">Hydrolase</keyword>
<organism evidence="7 8">
    <name type="scientific">Allochromatium warmingii</name>
    <name type="common">Chromatium warmingii</name>
    <dbReference type="NCBI Taxonomy" id="61595"/>
    <lineage>
        <taxon>Bacteria</taxon>
        <taxon>Pseudomonadati</taxon>
        <taxon>Pseudomonadota</taxon>
        <taxon>Gammaproteobacteria</taxon>
        <taxon>Chromatiales</taxon>
        <taxon>Chromatiaceae</taxon>
        <taxon>Allochromatium</taxon>
    </lineage>
</organism>
<dbReference type="PANTHER" id="PTHR42987">
    <property type="entry name" value="PEPTIDASE S49"/>
    <property type="match status" value="1"/>
</dbReference>
<dbReference type="Gene3D" id="6.20.330.10">
    <property type="match status" value="1"/>
</dbReference>
<evidence type="ECO:0000256" key="5">
    <source>
        <dbReference type="SAM" id="Phobius"/>
    </source>
</evidence>
<dbReference type="OrthoDB" id="9764363at2"/>
<feature type="domain" description="Peptidase S49" evidence="6">
    <location>
        <begin position="149"/>
        <end position="290"/>
    </location>
</feature>
<keyword evidence="2 7" id="KW-0645">Protease</keyword>
<evidence type="ECO:0000313" key="8">
    <source>
        <dbReference type="Proteomes" id="UP000198672"/>
    </source>
</evidence>
<dbReference type="GO" id="GO:0006508">
    <property type="term" value="P:proteolysis"/>
    <property type="evidence" value="ECO:0007669"/>
    <property type="project" value="UniProtKB-KW"/>
</dbReference>
<reference evidence="8" key="1">
    <citation type="submission" date="2016-10" db="EMBL/GenBank/DDBJ databases">
        <authorList>
            <person name="Varghese N."/>
            <person name="Submissions S."/>
        </authorList>
    </citation>
    <scope>NUCLEOTIDE SEQUENCE [LARGE SCALE GENOMIC DNA]</scope>
    <source>
        <strain evidence="8">DSM 173</strain>
    </source>
</reference>
<dbReference type="Gene3D" id="3.90.226.10">
    <property type="entry name" value="2-enoyl-CoA Hydratase, Chain A, domain 1"/>
    <property type="match status" value="1"/>
</dbReference>
<comment type="similarity">
    <text evidence="1">Belongs to the peptidase S49 family.</text>
</comment>
<dbReference type="GO" id="GO:0008236">
    <property type="term" value="F:serine-type peptidase activity"/>
    <property type="evidence" value="ECO:0007669"/>
    <property type="project" value="UniProtKB-KW"/>
</dbReference>
<evidence type="ECO:0000256" key="3">
    <source>
        <dbReference type="ARBA" id="ARBA00022801"/>
    </source>
</evidence>
<dbReference type="PANTHER" id="PTHR42987:SF8">
    <property type="entry name" value="PROTEINASE"/>
    <property type="match status" value="1"/>
</dbReference>
<dbReference type="EMBL" id="FNOW01000016">
    <property type="protein sequence ID" value="SDX85670.1"/>
    <property type="molecule type" value="Genomic_DNA"/>
</dbReference>
<protein>
    <submittedName>
        <fullName evidence="7">Protease-4</fullName>
    </submittedName>
</protein>
<name>A0A1H3F458_ALLWA</name>
<dbReference type="InterPro" id="IPR029045">
    <property type="entry name" value="ClpP/crotonase-like_dom_sf"/>
</dbReference>
<dbReference type="SUPFAM" id="SSF52096">
    <property type="entry name" value="ClpP/crotonase"/>
    <property type="match status" value="1"/>
</dbReference>
<dbReference type="CDD" id="cd07023">
    <property type="entry name" value="S49_Sppa_N_C"/>
    <property type="match status" value="1"/>
</dbReference>
<evidence type="ECO:0000256" key="1">
    <source>
        <dbReference type="ARBA" id="ARBA00008683"/>
    </source>
</evidence>
<proteinExistence type="inferred from homology"/>
<sequence length="336" mass="36846">MNWKFWQQRRDTMPAPGQPDWERALINRLAAEYLNDQRKRRRWANAFKLLIALYLIGILIAAHTQELTDAVKVGEDHTALIEIKGVIASDSEASADRVITALRAAFEAKHVKGIILRINSPGGSPVQAGYINDEIKRLKDKYQQEHDGKVMPVYAVAVDLCASGGYYIAVGADALYVDKASLVGSIGVRIDSFGFQKALEELGIERRLLTAGTNKGILDPFSPLAESQRVFIQSVLDRLHTQFIDEVKQGRGDKLKGGDELFSGLFWSGQQAVELGLADGLGSSSQVAREQIGAEKLVEYTEKPDLLDAIAKRFGALVSLGLLEGLGMTTGFNLPH</sequence>
<evidence type="ECO:0000256" key="4">
    <source>
        <dbReference type="ARBA" id="ARBA00022825"/>
    </source>
</evidence>
<evidence type="ECO:0000256" key="2">
    <source>
        <dbReference type="ARBA" id="ARBA00022670"/>
    </source>
</evidence>
<keyword evidence="5" id="KW-0812">Transmembrane</keyword>
<dbReference type="AlphaFoldDB" id="A0A1H3F458"/>
<keyword evidence="5" id="KW-1133">Transmembrane helix</keyword>
<keyword evidence="5" id="KW-0472">Membrane</keyword>
<evidence type="ECO:0000259" key="6">
    <source>
        <dbReference type="Pfam" id="PF01343"/>
    </source>
</evidence>
<dbReference type="STRING" id="61595.SAMN05421644_11625"/>
<accession>A0A1H3F458</accession>